<feature type="compositionally biased region" description="Polar residues" evidence="1">
    <location>
        <begin position="850"/>
        <end position="876"/>
    </location>
</feature>
<feature type="transmembrane region" description="Helical" evidence="2">
    <location>
        <begin position="1640"/>
        <end position="1661"/>
    </location>
</feature>
<feature type="compositionally biased region" description="Low complexity" evidence="1">
    <location>
        <begin position="1120"/>
        <end position="1131"/>
    </location>
</feature>
<keyword evidence="2" id="KW-0472">Membrane</keyword>
<organism evidence="3 4">
    <name type="scientific">Babesia ovata</name>
    <dbReference type="NCBI Taxonomy" id="189622"/>
    <lineage>
        <taxon>Eukaryota</taxon>
        <taxon>Sar</taxon>
        <taxon>Alveolata</taxon>
        <taxon>Apicomplexa</taxon>
        <taxon>Aconoidasida</taxon>
        <taxon>Piroplasmida</taxon>
        <taxon>Babesiidae</taxon>
        <taxon>Babesia</taxon>
    </lineage>
</organism>
<proteinExistence type="predicted"/>
<evidence type="ECO:0000256" key="1">
    <source>
        <dbReference type="SAM" id="MobiDB-lite"/>
    </source>
</evidence>
<keyword evidence="4" id="KW-1185">Reference proteome</keyword>
<dbReference type="RefSeq" id="XP_028865586.1">
    <property type="nucleotide sequence ID" value="XM_029009753.1"/>
</dbReference>
<feature type="compositionally biased region" description="Basic and acidic residues" evidence="1">
    <location>
        <begin position="755"/>
        <end position="767"/>
    </location>
</feature>
<feature type="compositionally biased region" description="Polar residues" evidence="1">
    <location>
        <begin position="903"/>
        <end position="918"/>
    </location>
</feature>
<keyword evidence="2" id="KW-1133">Transmembrane helix</keyword>
<feature type="compositionally biased region" description="Polar residues" evidence="1">
    <location>
        <begin position="965"/>
        <end position="994"/>
    </location>
</feature>
<reference evidence="3 4" key="1">
    <citation type="journal article" date="2017" name="BMC Genomics">
        <title>Whole-genome assembly of Babesia ovata and comparative genomics between closely related pathogens.</title>
        <authorList>
            <person name="Yamagishi J."/>
            <person name="Asada M."/>
            <person name="Hakimi H."/>
            <person name="Tanaka T.Q."/>
            <person name="Sugimoto C."/>
            <person name="Kawazu S."/>
        </authorList>
    </citation>
    <scope>NUCLEOTIDE SEQUENCE [LARGE SCALE GENOMIC DNA]</scope>
    <source>
        <strain evidence="3 4">Miyake</strain>
    </source>
</reference>
<feature type="compositionally biased region" description="Polar residues" evidence="1">
    <location>
        <begin position="830"/>
        <end position="842"/>
    </location>
</feature>
<feature type="compositionally biased region" description="Polar residues" evidence="1">
    <location>
        <begin position="1028"/>
        <end position="1044"/>
    </location>
</feature>
<feature type="compositionally biased region" description="Polar residues" evidence="1">
    <location>
        <begin position="768"/>
        <end position="801"/>
    </location>
</feature>
<feature type="compositionally biased region" description="Low complexity" evidence="1">
    <location>
        <begin position="585"/>
        <end position="595"/>
    </location>
</feature>
<evidence type="ECO:0000313" key="3">
    <source>
        <dbReference type="EMBL" id="GBE59343.1"/>
    </source>
</evidence>
<feature type="compositionally biased region" description="Polar residues" evidence="1">
    <location>
        <begin position="1107"/>
        <end position="1119"/>
    </location>
</feature>
<feature type="compositionally biased region" description="Polar residues" evidence="1">
    <location>
        <begin position="608"/>
        <end position="636"/>
    </location>
</feature>
<evidence type="ECO:0000256" key="2">
    <source>
        <dbReference type="SAM" id="Phobius"/>
    </source>
</evidence>
<feature type="compositionally biased region" description="Polar residues" evidence="1">
    <location>
        <begin position="1003"/>
        <end position="1018"/>
    </location>
</feature>
<keyword evidence="2" id="KW-0812">Transmembrane</keyword>
<feature type="compositionally biased region" description="Gly residues" evidence="1">
    <location>
        <begin position="1088"/>
        <end position="1097"/>
    </location>
</feature>
<dbReference type="VEuPathDB" id="PiroplasmaDB:BOVATA_008360"/>
<comment type="caution">
    <text evidence="3">The sequence shown here is derived from an EMBL/GenBank/DDBJ whole genome shotgun (WGS) entry which is preliminary data.</text>
</comment>
<dbReference type="EMBL" id="BDSA01000001">
    <property type="protein sequence ID" value="GBE59343.1"/>
    <property type="molecule type" value="Genomic_DNA"/>
</dbReference>
<feature type="compositionally biased region" description="Gly residues" evidence="1">
    <location>
        <begin position="481"/>
        <end position="514"/>
    </location>
</feature>
<accession>A0A2H6K8M3</accession>
<feature type="compositionally biased region" description="Polar residues" evidence="1">
    <location>
        <begin position="1132"/>
        <end position="1142"/>
    </location>
</feature>
<protein>
    <submittedName>
        <fullName evidence="3">Ribosome binding protein</fullName>
    </submittedName>
</protein>
<sequence length="1712" mass="184467">MAEGGNRFYFTSLRDCFIFFDWLKTEKEAELSGVVKILHARISTYYKDIEPKDIESHLTNFISKVETFYKKLMYQHVPHAILVGTASIKGGATLDDTVDALFECLPKFLAAIYYLWYYVSYTFVKLGGGEWKENNPGYVVRWWKHLGYDYGGGLNKYLISNKHDDYGGIIPGGFSSSEIRYGYDWGGYRYGYSMVTDLKNIFGKIDDQFFRDVFATSVLSAAGSERVNTANALALVNVFCDIVAEVQTPDGGNLKKVLEEEIKEKGSCSINWLFLKDHCSRLKDSLGKIFKENKFSFTGYGRKSEELNKEKFAKKAANWLRSNLEKVRKNLEKIKRFESEYDYHAHEFARLSKHHDMLKEYYAALGPYFTKNLFPYGFTFYGEKEFSRANAPYEDLRKEWDSVIYDLTRDSGNLVELKKILDGEKCPAPPKPRPRPAPAPRPPRPARPAPPPRPSRTTGGRTTGPSRYGGWSYSGRRTSGVRGGSDRGTGPKNRGGGPGAQGSRGRGAGSGGTSGAKSAQRGRSPGHTMSTQSRLLQTQDDSQSHRQLQLPPAASIAPRDPSPPAEQLPTPARLTSQAPARDHSSASSSSSLSSSVNDAGGTRLGPQATASGHSQESGKNLASNQDIGQVSRSDPPSTLGAGERVGAGGLPSTGRGLSAGATDSITRTAEPLAPPSTGLSQAQSIQRQNSLSHAAAGDGGPGQDGAPGSMGALAHPIPDSDSMVSSVIQPVVSSNARHAQTSRVQTPDSPSSRGHLSDDAQDLKDQAHSSNPTQKNSSQSSDVRSTLQSSPGPDSQSSAVSRGNDASEGGGVSAGGTDGDPHVNIHSGEPPNTSQPSVQPHTPTHLATDPPSSDITSSQGDMGLTVQSSSQVNPQGDTGDASGHSPASIPRPPGLDPLGESQDLATRVQQLTQVQGNGPLSQPGPALPVPPPPPSAPNPTTAADTSTPQSTIHGPVGAQGVHGQQAMQTPGPNSIGDTDSTGHLNQQVASSSTVAHGAHSKSKNGSPHLTSGTPTISQPDDIHGAVLTQPSSVSGPQSSLTAVSPSGVGQDPDDQASLLDPNLPHAKLSKAIPGTLPITSPGLLPGQERGGAAGSGSPGASIGGPSQQNGQATDNNLGYSGTSMNSGSDSSHQIPPQRSMSEPTRIELEIEKLYTPEIIYGADTIQAERLPATRYKGIVSPSDTYSNIPPHAPLHETFSPESLDFSTEDLCLPPWIAKTHNDNLHEFPHTELFPSEAPRTVREMLVWMVGLQNPKHHVAMEKCIKKAFGSMPDATLGDLKLSINDAEITPKQVLDVLKLTAMFAASVLSTIEPAWKGNTTLSATLKPKGSDQSKDPACLLCQLRDYAYACYYQLQFLRSQCSRNKSQGGWQDCQYGNGANIPSPLQAFLTDASASKFKTYPFDPCNICRKSRVSMGFKVEDLPVTQQTGNHISTILTPTCGGEDPLLTLSSYLNCLTKRTPRTTGELHDDCPGWDRLRDSDLHAIREARGSATLNSNHHDKDHPRTLSTLLGCGINNLNCPQLMMPITYRAYALYSSSFVHTYLSWTVHLADRLWDSLLKLQYDLEDLQCHDSKAKALHRCDNAMPLLYSHGFTPPNGVSQPSLTCSQLVDKLEEVVSGGPIAKLMTCMDDFLYGIRAPFLYTLVALWSVAALYIAHTMLYRLDVLHIRSHLLTTKASHLIDVKALLTHGRKMLSLYSDVDYFDDDFVEMSQ</sequence>
<feature type="compositionally biased region" description="Polar residues" evidence="1">
    <location>
        <begin position="677"/>
        <end position="692"/>
    </location>
</feature>
<feature type="compositionally biased region" description="Low complexity" evidence="1">
    <location>
        <begin position="456"/>
        <end position="480"/>
    </location>
</feature>
<name>A0A2H6K8M3_9APIC</name>
<evidence type="ECO:0000313" key="4">
    <source>
        <dbReference type="Proteomes" id="UP000236319"/>
    </source>
</evidence>
<gene>
    <name evidence="3" type="ORF">BOVATA_008360</name>
</gene>
<feature type="compositionally biased region" description="Low complexity" evidence="1">
    <location>
        <begin position="938"/>
        <end position="948"/>
    </location>
</feature>
<dbReference type="Proteomes" id="UP000236319">
    <property type="component" value="Unassembled WGS sequence"/>
</dbReference>
<dbReference type="GeneID" id="39873113"/>
<feature type="compositionally biased region" description="Gly residues" evidence="1">
    <location>
        <begin position="808"/>
        <end position="818"/>
    </location>
</feature>
<feature type="compositionally biased region" description="Pro residues" evidence="1">
    <location>
        <begin position="925"/>
        <end position="937"/>
    </location>
</feature>
<dbReference type="OrthoDB" id="6410656at2759"/>
<feature type="region of interest" description="Disordered" evidence="1">
    <location>
        <begin position="420"/>
        <end position="1142"/>
    </location>
</feature>
<feature type="compositionally biased region" description="Polar residues" evidence="1">
    <location>
        <begin position="722"/>
        <end position="754"/>
    </location>
</feature>
<feature type="compositionally biased region" description="Polar residues" evidence="1">
    <location>
        <begin position="527"/>
        <end position="547"/>
    </location>
</feature>
<feature type="compositionally biased region" description="Pro residues" evidence="1">
    <location>
        <begin position="427"/>
        <end position="454"/>
    </location>
</feature>